<dbReference type="SMART" id="SM00184">
    <property type="entry name" value="RING"/>
    <property type="match status" value="1"/>
</dbReference>
<evidence type="ECO:0000259" key="5">
    <source>
        <dbReference type="PROSITE" id="PS50089"/>
    </source>
</evidence>
<evidence type="ECO:0000313" key="7">
    <source>
        <dbReference type="Proteomes" id="UP000472263"/>
    </source>
</evidence>
<dbReference type="InterPro" id="IPR017907">
    <property type="entry name" value="Znf_RING_CS"/>
</dbReference>
<dbReference type="InterPro" id="IPR050143">
    <property type="entry name" value="TRIM/RBCC"/>
</dbReference>
<dbReference type="GO" id="GO:0008270">
    <property type="term" value="F:zinc ion binding"/>
    <property type="evidence" value="ECO:0007669"/>
    <property type="project" value="UniProtKB-KW"/>
</dbReference>
<protein>
    <recommendedName>
        <fullName evidence="5">RING-type domain-containing protein</fullName>
    </recommendedName>
</protein>
<dbReference type="SUPFAM" id="SSF57850">
    <property type="entry name" value="RING/U-box"/>
    <property type="match status" value="1"/>
</dbReference>
<keyword evidence="2 4" id="KW-0863">Zinc-finger</keyword>
<evidence type="ECO:0000256" key="3">
    <source>
        <dbReference type="ARBA" id="ARBA00022833"/>
    </source>
</evidence>
<dbReference type="Gene3D" id="3.30.40.10">
    <property type="entry name" value="Zinc/RING finger domain, C3HC4 (zinc finger)"/>
    <property type="match status" value="1"/>
</dbReference>
<dbReference type="PANTHER" id="PTHR24103">
    <property type="entry name" value="E3 UBIQUITIN-PROTEIN LIGASE TRIM"/>
    <property type="match status" value="1"/>
</dbReference>
<dbReference type="InterPro" id="IPR001841">
    <property type="entry name" value="Znf_RING"/>
</dbReference>
<dbReference type="Proteomes" id="UP000472263">
    <property type="component" value="Chromosome 11"/>
</dbReference>
<accession>A0A667YGZ0</accession>
<keyword evidence="1" id="KW-0479">Metal-binding</keyword>
<reference evidence="6" key="3">
    <citation type="submission" date="2025-09" db="UniProtKB">
        <authorList>
            <consortium name="Ensembl"/>
        </authorList>
    </citation>
    <scope>IDENTIFICATION</scope>
</reference>
<evidence type="ECO:0000256" key="2">
    <source>
        <dbReference type="ARBA" id="ARBA00022771"/>
    </source>
</evidence>
<evidence type="ECO:0000256" key="1">
    <source>
        <dbReference type="ARBA" id="ARBA00022723"/>
    </source>
</evidence>
<keyword evidence="3" id="KW-0862">Zinc</keyword>
<dbReference type="InParanoid" id="A0A667YGZ0"/>
<dbReference type="Ensembl" id="ENSMMDT00005026251.1">
    <property type="protein sequence ID" value="ENSMMDP00005025708.1"/>
    <property type="gene ID" value="ENSMMDG00005012314.1"/>
</dbReference>
<organism evidence="6 7">
    <name type="scientific">Myripristis murdjan</name>
    <name type="common">pinecone soldierfish</name>
    <dbReference type="NCBI Taxonomy" id="586833"/>
    <lineage>
        <taxon>Eukaryota</taxon>
        <taxon>Metazoa</taxon>
        <taxon>Chordata</taxon>
        <taxon>Craniata</taxon>
        <taxon>Vertebrata</taxon>
        <taxon>Euteleostomi</taxon>
        <taxon>Actinopterygii</taxon>
        <taxon>Neopterygii</taxon>
        <taxon>Teleostei</taxon>
        <taxon>Neoteleostei</taxon>
        <taxon>Acanthomorphata</taxon>
        <taxon>Holocentriformes</taxon>
        <taxon>Holocentridae</taxon>
        <taxon>Myripristis</taxon>
    </lineage>
</organism>
<proteinExistence type="predicted"/>
<dbReference type="PROSITE" id="PS50089">
    <property type="entry name" value="ZF_RING_2"/>
    <property type="match status" value="1"/>
</dbReference>
<keyword evidence="7" id="KW-1185">Reference proteome</keyword>
<sequence>MLLSSFRDQMASKSEQNLSCPVCHEIFKDPVLLSCSHSFCRACLQSWWTEKAIKDCPFCKRISSKVIHFYKGNNKKGF</sequence>
<evidence type="ECO:0000256" key="4">
    <source>
        <dbReference type="PROSITE-ProRule" id="PRU00175"/>
    </source>
</evidence>
<dbReference type="GeneTree" id="ENSGT00940000177081"/>
<dbReference type="PROSITE" id="PS00518">
    <property type="entry name" value="ZF_RING_1"/>
    <property type="match status" value="1"/>
</dbReference>
<dbReference type="AlphaFoldDB" id="A0A667YGZ0"/>
<dbReference type="Pfam" id="PF13445">
    <property type="entry name" value="zf-RING_UBOX"/>
    <property type="match status" value="1"/>
</dbReference>
<reference evidence="6" key="1">
    <citation type="submission" date="2019-06" db="EMBL/GenBank/DDBJ databases">
        <authorList>
            <consortium name="Wellcome Sanger Institute Data Sharing"/>
        </authorList>
    </citation>
    <scope>NUCLEOTIDE SEQUENCE [LARGE SCALE GENOMIC DNA]</scope>
</reference>
<dbReference type="InterPro" id="IPR027370">
    <property type="entry name" value="Znf-RING_euk"/>
</dbReference>
<dbReference type="InterPro" id="IPR013083">
    <property type="entry name" value="Znf_RING/FYVE/PHD"/>
</dbReference>
<reference evidence="6" key="2">
    <citation type="submission" date="2025-08" db="UniProtKB">
        <authorList>
            <consortium name="Ensembl"/>
        </authorList>
    </citation>
    <scope>IDENTIFICATION</scope>
</reference>
<name>A0A667YGZ0_9TELE</name>
<feature type="domain" description="RING-type" evidence="5">
    <location>
        <begin position="20"/>
        <end position="60"/>
    </location>
</feature>
<evidence type="ECO:0000313" key="6">
    <source>
        <dbReference type="Ensembl" id="ENSMMDP00005025708.1"/>
    </source>
</evidence>